<dbReference type="GO" id="GO:0009088">
    <property type="term" value="P:threonine biosynthetic process"/>
    <property type="evidence" value="ECO:0007669"/>
    <property type="project" value="UniProtKB-UniRule"/>
</dbReference>
<dbReference type="EMBL" id="SVNY01000001">
    <property type="protein sequence ID" value="MBE6832492.1"/>
    <property type="molecule type" value="Genomic_DNA"/>
</dbReference>
<evidence type="ECO:0000256" key="9">
    <source>
        <dbReference type="ARBA" id="ARBA00022777"/>
    </source>
</evidence>
<evidence type="ECO:0000313" key="16">
    <source>
        <dbReference type="EMBL" id="MBE6832492.1"/>
    </source>
</evidence>
<keyword evidence="8 13" id="KW-0547">Nucleotide-binding</keyword>
<name>A0A928KPQ7_9FIRM</name>
<accession>A0A928KPQ7</accession>
<evidence type="ECO:0000256" key="3">
    <source>
        <dbReference type="ARBA" id="ARBA00012078"/>
    </source>
</evidence>
<keyword evidence="7 13" id="KW-0791">Threonine biosynthesis</keyword>
<organism evidence="16 17">
    <name type="scientific">Faecalispora sporosphaeroides</name>
    <dbReference type="NCBI Taxonomy" id="1549"/>
    <lineage>
        <taxon>Bacteria</taxon>
        <taxon>Bacillati</taxon>
        <taxon>Bacillota</taxon>
        <taxon>Clostridia</taxon>
        <taxon>Eubacteriales</taxon>
        <taxon>Oscillospiraceae</taxon>
        <taxon>Faecalispora</taxon>
    </lineage>
</organism>
<dbReference type="GO" id="GO:0004413">
    <property type="term" value="F:homoserine kinase activity"/>
    <property type="evidence" value="ECO:0007669"/>
    <property type="project" value="UniProtKB-UniRule"/>
</dbReference>
<proteinExistence type="inferred from homology"/>
<dbReference type="HAMAP" id="MF_00384">
    <property type="entry name" value="Homoser_kinase"/>
    <property type="match status" value="1"/>
</dbReference>
<reference evidence="16" key="1">
    <citation type="submission" date="2019-04" db="EMBL/GenBank/DDBJ databases">
        <title>Evolution of Biomass-Degrading Anaerobic Consortia Revealed by Metagenomics.</title>
        <authorList>
            <person name="Peng X."/>
        </authorList>
    </citation>
    <scope>NUCLEOTIDE SEQUENCE</scope>
    <source>
        <strain evidence="16">SIG551</strain>
    </source>
</reference>
<comment type="similarity">
    <text evidence="2 13">Belongs to the GHMP kinase family. Homoserine kinase subfamily.</text>
</comment>
<dbReference type="Pfam" id="PF00288">
    <property type="entry name" value="GHMP_kinases_N"/>
    <property type="match status" value="1"/>
</dbReference>
<sequence>MIRIQVPATSANLGSGFDALGIALTLYNQVWMEESDTLQIVSRDATPVPQDEHNLVYWAAKLLYERCGHSPRGLHIEQENNIPMARGLGSSSACIVAGLLGANHLLGGPLGRQQLIDFAAEIEGHPDNTTPALLGGLVTSAMERGRVYSVSVPVSEKIRFAVFVPPFELKTETARSVLPKEYSREDAVYNLSRSALMTASLFSGNLENLRVAVQDRIHQPYRKGLIDHCDKVFEMCAELGSLGTYISGAGSTIIAMVEAGQAENFAERARAHMAQWGVADWAISVRGAEAHGARVFEETNS</sequence>
<dbReference type="InterPro" id="IPR006204">
    <property type="entry name" value="GHMP_kinase_N_dom"/>
</dbReference>
<dbReference type="InterPro" id="IPR013750">
    <property type="entry name" value="GHMP_kinase_C_dom"/>
</dbReference>
<dbReference type="Gene3D" id="3.30.230.10">
    <property type="match status" value="1"/>
</dbReference>
<dbReference type="InterPro" id="IPR006203">
    <property type="entry name" value="GHMP_knse_ATP-bd_CS"/>
</dbReference>
<comment type="pathway">
    <text evidence="1 13">Amino-acid biosynthesis; L-threonine biosynthesis; L-threonine from L-aspartate: step 4/5.</text>
</comment>
<evidence type="ECO:0000256" key="7">
    <source>
        <dbReference type="ARBA" id="ARBA00022697"/>
    </source>
</evidence>
<evidence type="ECO:0000256" key="13">
    <source>
        <dbReference type="HAMAP-Rule" id="MF_00384"/>
    </source>
</evidence>
<evidence type="ECO:0000256" key="10">
    <source>
        <dbReference type="ARBA" id="ARBA00022840"/>
    </source>
</evidence>
<evidence type="ECO:0000256" key="4">
    <source>
        <dbReference type="ARBA" id="ARBA00017858"/>
    </source>
</evidence>
<feature type="domain" description="GHMP kinase C-terminal" evidence="15">
    <location>
        <begin position="201"/>
        <end position="274"/>
    </location>
</feature>
<comment type="subcellular location">
    <subcellularLocation>
        <location evidence="13">Cytoplasm</location>
    </subcellularLocation>
</comment>
<keyword evidence="10 13" id="KW-0067">ATP-binding</keyword>
<keyword evidence="9 13" id="KW-0418">Kinase</keyword>
<dbReference type="InterPro" id="IPR014721">
    <property type="entry name" value="Ribsml_uS5_D2-typ_fold_subgr"/>
</dbReference>
<dbReference type="SUPFAM" id="SSF54211">
    <property type="entry name" value="Ribosomal protein S5 domain 2-like"/>
    <property type="match status" value="1"/>
</dbReference>
<dbReference type="Pfam" id="PF08544">
    <property type="entry name" value="GHMP_kinases_C"/>
    <property type="match status" value="1"/>
</dbReference>
<keyword evidence="13" id="KW-0963">Cytoplasm</keyword>
<dbReference type="PIRSF" id="PIRSF000676">
    <property type="entry name" value="Homoser_kin"/>
    <property type="match status" value="1"/>
</dbReference>
<evidence type="ECO:0000313" key="17">
    <source>
        <dbReference type="Proteomes" id="UP000754750"/>
    </source>
</evidence>
<dbReference type="Gene3D" id="3.30.70.890">
    <property type="entry name" value="GHMP kinase, C-terminal domain"/>
    <property type="match status" value="1"/>
</dbReference>
<dbReference type="GO" id="GO:0005737">
    <property type="term" value="C:cytoplasm"/>
    <property type="evidence" value="ECO:0007669"/>
    <property type="project" value="UniProtKB-SubCell"/>
</dbReference>
<dbReference type="PANTHER" id="PTHR20861">
    <property type="entry name" value="HOMOSERINE/4-DIPHOSPHOCYTIDYL-2-C-METHYL-D-ERYTHRITOL KINASE"/>
    <property type="match status" value="1"/>
</dbReference>
<dbReference type="PROSITE" id="PS00627">
    <property type="entry name" value="GHMP_KINASES_ATP"/>
    <property type="match status" value="1"/>
</dbReference>
<dbReference type="RefSeq" id="WP_020074176.1">
    <property type="nucleotide sequence ID" value="NZ_JBKWRC010000005.1"/>
</dbReference>
<feature type="domain" description="GHMP kinase N-terminal" evidence="14">
    <location>
        <begin position="54"/>
        <end position="136"/>
    </location>
</feature>
<dbReference type="InterPro" id="IPR020568">
    <property type="entry name" value="Ribosomal_Su5_D2-typ_SF"/>
</dbReference>
<evidence type="ECO:0000256" key="11">
    <source>
        <dbReference type="ARBA" id="ARBA00049375"/>
    </source>
</evidence>
<dbReference type="SUPFAM" id="SSF55060">
    <property type="entry name" value="GHMP Kinase, C-terminal domain"/>
    <property type="match status" value="1"/>
</dbReference>
<dbReference type="PANTHER" id="PTHR20861:SF1">
    <property type="entry name" value="HOMOSERINE KINASE"/>
    <property type="match status" value="1"/>
</dbReference>
<protein>
    <recommendedName>
        <fullName evidence="4 13">Homoserine kinase</fullName>
        <shortName evidence="13">HK</shortName>
        <shortName evidence="13">HSK</shortName>
        <ecNumber evidence="3 13">2.7.1.39</ecNumber>
    </recommendedName>
</protein>
<dbReference type="AlphaFoldDB" id="A0A928KPQ7"/>
<dbReference type="NCBIfam" id="TIGR00191">
    <property type="entry name" value="thrB"/>
    <property type="match status" value="1"/>
</dbReference>
<comment type="caution">
    <text evidence="16">The sequence shown here is derived from an EMBL/GenBank/DDBJ whole genome shotgun (WGS) entry which is preliminary data.</text>
</comment>
<evidence type="ECO:0000256" key="5">
    <source>
        <dbReference type="ARBA" id="ARBA00022605"/>
    </source>
</evidence>
<gene>
    <name evidence="13" type="primary">thrB</name>
    <name evidence="16" type="ORF">E7512_02740</name>
</gene>
<comment type="catalytic activity">
    <reaction evidence="11 13">
        <text>L-homoserine + ATP = O-phospho-L-homoserine + ADP + H(+)</text>
        <dbReference type="Rhea" id="RHEA:13985"/>
        <dbReference type="ChEBI" id="CHEBI:15378"/>
        <dbReference type="ChEBI" id="CHEBI:30616"/>
        <dbReference type="ChEBI" id="CHEBI:57476"/>
        <dbReference type="ChEBI" id="CHEBI:57590"/>
        <dbReference type="ChEBI" id="CHEBI:456216"/>
        <dbReference type="EC" id="2.7.1.39"/>
    </reaction>
</comment>
<evidence type="ECO:0000256" key="1">
    <source>
        <dbReference type="ARBA" id="ARBA00005015"/>
    </source>
</evidence>
<dbReference type="Proteomes" id="UP000754750">
    <property type="component" value="Unassembled WGS sequence"/>
</dbReference>
<evidence type="ECO:0000259" key="15">
    <source>
        <dbReference type="Pfam" id="PF08544"/>
    </source>
</evidence>
<dbReference type="EC" id="2.7.1.39" evidence="3 13"/>
<keyword evidence="5 13" id="KW-0028">Amino-acid biosynthesis</keyword>
<dbReference type="PRINTS" id="PR00958">
    <property type="entry name" value="HOMSERKINASE"/>
</dbReference>
<dbReference type="InterPro" id="IPR000870">
    <property type="entry name" value="Homoserine_kinase"/>
</dbReference>
<keyword evidence="6 13" id="KW-0808">Transferase</keyword>
<comment type="function">
    <text evidence="12 13">Catalyzes the ATP-dependent phosphorylation of L-homoserine to L-homoserine phosphate.</text>
</comment>
<evidence type="ECO:0000256" key="2">
    <source>
        <dbReference type="ARBA" id="ARBA00007370"/>
    </source>
</evidence>
<feature type="binding site" evidence="13">
    <location>
        <begin position="83"/>
        <end position="93"/>
    </location>
    <ligand>
        <name>ATP</name>
        <dbReference type="ChEBI" id="CHEBI:30616"/>
    </ligand>
</feature>
<evidence type="ECO:0000256" key="12">
    <source>
        <dbReference type="ARBA" id="ARBA00049954"/>
    </source>
</evidence>
<evidence type="ECO:0000256" key="6">
    <source>
        <dbReference type="ARBA" id="ARBA00022679"/>
    </source>
</evidence>
<evidence type="ECO:0000259" key="14">
    <source>
        <dbReference type="Pfam" id="PF00288"/>
    </source>
</evidence>
<dbReference type="InterPro" id="IPR036554">
    <property type="entry name" value="GHMP_kinase_C_sf"/>
</dbReference>
<dbReference type="GO" id="GO:0005524">
    <property type="term" value="F:ATP binding"/>
    <property type="evidence" value="ECO:0007669"/>
    <property type="project" value="UniProtKB-UniRule"/>
</dbReference>
<evidence type="ECO:0000256" key="8">
    <source>
        <dbReference type="ARBA" id="ARBA00022741"/>
    </source>
</evidence>